<protein>
    <submittedName>
        <fullName evidence="2">ParB N-terminal domain-containing protein</fullName>
    </submittedName>
</protein>
<name>A0ABS0DIC8_9NOCA</name>
<reference evidence="2 3" key="1">
    <citation type="submission" date="2020-10" db="EMBL/GenBank/DDBJ databases">
        <title>Identification of Nocardia species via Next-generation sequencing and recognition of intraspecies genetic diversity.</title>
        <authorList>
            <person name="Li P."/>
            <person name="Li P."/>
            <person name="Lu B."/>
        </authorList>
    </citation>
    <scope>NUCLEOTIDE SEQUENCE [LARGE SCALE GENOMIC DNA]</scope>
    <source>
        <strain evidence="2 3">BJ06-0143</strain>
    </source>
</reference>
<keyword evidence="3" id="KW-1185">Reference proteome</keyword>
<dbReference type="InterPro" id="IPR003115">
    <property type="entry name" value="ParB_N"/>
</dbReference>
<evidence type="ECO:0000313" key="2">
    <source>
        <dbReference type="EMBL" id="MBF6358174.1"/>
    </source>
</evidence>
<comment type="caution">
    <text evidence="2">The sequence shown here is derived from an EMBL/GenBank/DDBJ whole genome shotgun (WGS) entry which is preliminary data.</text>
</comment>
<accession>A0ABS0DIC8</accession>
<evidence type="ECO:0000259" key="1">
    <source>
        <dbReference type="Pfam" id="PF02195"/>
    </source>
</evidence>
<dbReference type="Pfam" id="PF02195">
    <property type="entry name" value="ParB_N"/>
    <property type="match status" value="1"/>
</dbReference>
<dbReference type="EMBL" id="JADLQN010000010">
    <property type="protein sequence ID" value="MBF6358174.1"/>
    <property type="molecule type" value="Genomic_DNA"/>
</dbReference>
<proteinExistence type="predicted"/>
<sequence length="92" mass="10582">MRERWSLLKVLGEVATGDGWAWESEASWLWEQQPEYMAALEREISRDGIQEPIEIAATADGRYRMWNGHHRVVIARWLGLSDIPVEVFGEAA</sequence>
<dbReference type="Gene3D" id="3.90.1530.10">
    <property type="entry name" value="Conserved hypothetical protein from pyrococcus furiosus pfu- 392566-001, ParB domain"/>
    <property type="match status" value="1"/>
</dbReference>
<dbReference type="RefSeq" id="WP_195005013.1">
    <property type="nucleotide sequence ID" value="NZ_JADLQN010000010.1"/>
</dbReference>
<organism evidence="2 3">
    <name type="scientific">Nocardia higoensis</name>
    <dbReference type="NCBI Taxonomy" id="228599"/>
    <lineage>
        <taxon>Bacteria</taxon>
        <taxon>Bacillati</taxon>
        <taxon>Actinomycetota</taxon>
        <taxon>Actinomycetes</taxon>
        <taxon>Mycobacteriales</taxon>
        <taxon>Nocardiaceae</taxon>
        <taxon>Nocardia</taxon>
    </lineage>
</organism>
<dbReference type="Proteomes" id="UP000707731">
    <property type="component" value="Unassembled WGS sequence"/>
</dbReference>
<dbReference type="SUPFAM" id="SSF110849">
    <property type="entry name" value="ParB/Sulfiredoxin"/>
    <property type="match status" value="1"/>
</dbReference>
<dbReference type="InterPro" id="IPR036086">
    <property type="entry name" value="ParB/Sulfiredoxin_sf"/>
</dbReference>
<evidence type="ECO:0000313" key="3">
    <source>
        <dbReference type="Proteomes" id="UP000707731"/>
    </source>
</evidence>
<feature type="domain" description="ParB-like N-terminal" evidence="1">
    <location>
        <begin position="33"/>
        <end position="87"/>
    </location>
</feature>
<gene>
    <name evidence="2" type="ORF">IU449_27125</name>
</gene>